<reference evidence="2 3" key="1">
    <citation type="journal article" date="2016" name="Nat. Commun.">
        <title>Thousands of microbial genomes shed light on interconnected biogeochemical processes in an aquifer system.</title>
        <authorList>
            <person name="Anantharaman K."/>
            <person name="Brown C.T."/>
            <person name="Hug L.A."/>
            <person name="Sharon I."/>
            <person name="Castelle C.J."/>
            <person name="Probst A.J."/>
            <person name="Thomas B.C."/>
            <person name="Singh A."/>
            <person name="Wilkins M.J."/>
            <person name="Karaoz U."/>
            <person name="Brodie E.L."/>
            <person name="Williams K.H."/>
            <person name="Hubbard S.S."/>
            <person name="Banfield J.F."/>
        </authorList>
    </citation>
    <scope>NUCLEOTIDE SEQUENCE [LARGE SCALE GENOMIC DNA]</scope>
</reference>
<keyword evidence="1" id="KW-0812">Transmembrane</keyword>
<proteinExistence type="predicted"/>
<feature type="transmembrane region" description="Helical" evidence="1">
    <location>
        <begin position="38"/>
        <end position="61"/>
    </location>
</feature>
<evidence type="ECO:0000313" key="3">
    <source>
        <dbReference type="Proteomes" id="UP000177407"/>
    </source>
</evidence>
<feature type="transmembrane region" description="Helical" evidence="1">
    <location>
        <begin position="12"/>
        <end position="32"/>
    </location>
</feature>
<organism evidence="2 3">
    <name type="scientific">Candidatus Falkowbacteria bacterium RIFOXYA2_FULL_38_12</name>
    <dbReference type="NCBI Taxonomy" id="1797993"/>
    <lineage>
        <taxon>Bacteria</taxon>
        <taxon>Candidatus Falkowiibacteriota</taxon>
    </lineage>
</organism>
<comment type="caution">
    <text evidence="2">The sequence shown here is derived from an EMBL/GenBank/DDBJ whole genome shotgun (WGS) entry which is preliminary data.</text>
</comment>
<sequence>MSKHKMTLKYLATNISIVVGLVLIWRGVWYVLDGLDKLIFGGSHIWTALGGIIVGLLILYLPDKDLKEIEKL</sequence>
<name>A0A1F5S259_9BACT</name>
<gene>
    <name evidence="2" type="ORF">A2257_03055</name>
</gene>
<evidence type="ECO:0000313" key="2">
    <source>
        <dbReference type="EMBL" id="OGF20726.1"/>
    </source>
</evidence>
<keyword evidence="1" id="KW-0472">Membrane</keyword>
<dbReference type="Proteomes" id="UP000177407">
    <property type="component" value="Unassembled WGS sequence"/>
</dbReference>
<keyword evidence="1" id="KW-1133">Transmembrane helix</keyword>
<protein>
    <submittedName>
        <fullName evidence="2">Uncharacterized protein</fullName>
    </submittedName>
</protein>
<accession>A0A1F5S259</accession>
<dbReference type="EMBL" id="MFGA01000020">
    <property type="protein sequence ID" value="OGF20726.1"/>
    <property type="molecule type" value="Genomic_DNA"/>
</dbReference>
<dbReference type="AlphaFoldDB" id="A0A1F5S259"/>
<evidence type="ECO:0000256" key="1">
    <source>
        <dbReference type="SAM" id="Phobius"/>
    </source>
</evidence>